<sequence>MDENRTELDVAKNETMEIKPGVSDEVIIEIVHGIKEILIELIDKVFERTTAEVRSANKR</sequence>
<dbReference type="Proteomes" id="UP000460257">
    <property type="component" value="Unassembled WGS sequence"/>
</dbReference>
<name>A0A6N7IW47_9FIRM</name>
<evidence type="ECO:0000313" key="1">
    <source>
        <dbReference type="EMBL" id="MQN00514.1"/>
    </source>
</evidence>
<dbReference type="EMBL" id="VOGC01000002">
    <property type="protein sequence ID" value="MQN00514.1"/>
    <property type="molecule type" value="Genomic_DNA"/>
</dbReference>
<evidence type="ECO:0000313" key="2">
    <source>
        <dbReference type="Proteomes" id="UP000460257"/>
    </source>
</evidence>
<gene>
    <name evidence="1" type="ORF">FRC54_00705</name>
</gene>
<comment type="caution">
    <text evidence="1">The sequence shown here is derived from an EMBL/GenBank/DDBJ whole genome shotgun (WGS) entry which is preliminary data.</text>
</comment>
<organism evidence="1 2">
    <name type="scientific">Candidatus Weimeria bifida</name>
    <dbReference type="NCBI Taxonomy" id="2599074"/>
    <lineage>
        <taxon>Bacteria</taxon>
        <taxon>Bacillati</taxon>
        <taxon>Bacillota</taxon>
        <taxon>Clostridia</taxon>
        <taxon>Lachnospirales</taxon>
        <taxon>Lachnospiraceae</taxon>
        <taxon>Candidatus Weimeria</taxon>
    </lineage>
</organism>
<dbReference type="AlphaFoldDB" id="A0A6N7IW47"/>
<keyword evidence="2" id="KW-1185">Reference proteome</keyword>
<accession>A0A6N7IW47</accession>
<protein>
    <submittedName>
        <fullName evidence="1">Uncharacterized protein</fullName>
    </submittedName>
</protein>
<reference evidence="1" key="1">
    <citation type="journal article" date="2020" name="Appl. Environ. Microbiol.">
        <title>Medium-Chain Fatty Acid Synthesis by 'Candidatus Weimeria bifida' gen. nov., sp. nov., and 'Candidatus Pseudoramibacter fermentans' sp. nov.</title>
        <authorList>
            <person name="Scarborough M.J."/>
            <person name="Myers K.S."/>
            <person name="Donohue T.J."/>
            <person name="Noguera D.R."/>
        </authorList>
    </citation>
    <scope>NUCLEOTIDE SEQUENCE</scope>
    <source>
        <strain evidence="1">LCO1.1</strain>
    </source>
</reference>
<proteinExistence type="predicted"/>